<keyword evidence="2" id="KW-1185">Reference proteome</keyword>
<comment type="caution">
    <text evidence="1">The sequence shown here is derived from an EMBL/GenBank/DDBJ whole genome shotgun (WGS) entry which is preliminary data.</text>
</comment>
<dbReference type="RefSeq" id="XP_037168354.1">
    <property type="nucleotide sequence ID" value="XM_037304861.1"/>
</dbReference>
<dbReference type="Proteomes" id="UP000578531">
    <property type="component" value="Unassembled WGS sequence"/>
</dbReference>
<evidence type="ECO:0000313" key="1">
    <source>
        <dbReference type="EMBL" id="KAF6239058.1"/>
    </source>
</evidence>
<accession>A0A8H6L839</accession>
<sequence length="59" mass="6181">MHWRASMKDAVKLMQKAIENLSTGFDLSDGESANLGLTVEGVAPGASLLPPPNCQQPAS</sequence>
<dbReference type="AlphaFoldDB" id="A0A8H6L839"/>
<dbReference type="EMBL" id="JACCJC010000007">
    <property type="protein sequence ID" value="KAF6239058.1"/>
    <property type="molecule type" value="Genomic_DNA"/>
</dbReference>
<proteinExistence type="predicted"/>
<protein>
    <submittedName>
        <fullName evidence="1">Uncharacterized protein</fullName>
    </submittedName>
</protein>
<gene>
    <name evidence="1" type="ORF">HO173_002930</name>
</gene>
<reference evidence="1 2" key="1">
    <citation type="journal article" date="2020" name="Genomics">
        <title>Complete, high-quality genomes from long-read metagenomic sequencing of two wolf lichen thalli reveals enigmatic genome architecture.</title>
        <authorList>
            <person name="McKenzie S.K."/>
            <person name="Walston R.F."/>
            <person name="Allen J.L."/>
        </authorList>
    </citation>
    <scope>NUCLEOTIDE SEQUENCE [LARGE SCALE GENOMIC DNA]</scope>
    <source>
        <strain evidence="1">WasteWater2</strain>
    </source>
</reference>
<evidence type="ECO:0000313" key="2">
    <source>
        <dbReference type="Proteomes" id="UP000578531"/>
    </source>
</evidence>
<dbReference type="GeneID" id="59284601"/>
<organism evidence="1 2">
    <name type="scientific">Letharia columbiana</name>
    <dbReference type="NCBI Taxonomy" id="112416"/>
    <lineage>
        <taxon>Eukaryota</taxon>
        <taxon>Fungi</taxon>
        <taxon>Dikarya</taxon>
        <taxon>Ascomycota</taxon>
        <taxon>Pezizomycotina</taxon>
        <taxon>Lecanoromycetes</taxon>
        <taxon>OSLEUM clade</taxon>
        <taxon>Lecanoromycetidae</taxon>
        <taxon>Lecanorales</taxon>
        <taxon>Lecanorineae</taxon>
        <taxon>Parmeliaceae</taxon>
        <taxon>Letharia</taxon>
    </lineage>
</organism>
<name>A0A8H6L839_9LECA</name>